<reference evidence="2" key="1">
    <citation type="submission" date="2020-01" db="EMBL/GenBank/DDBJ databases">
        <title>The Celery Genome Sequence Reveals Sequential Paleo-tetraploidization, Resistance Gene Elimination, Karyotype Evolution, and Functional Innovation in Apiales.</title>
        <authorList>
            <person name="Song X."/>
        </authorList>
    </citation>
    <scope>NUCLEOTIDE SEQUENCE</scope>
    <source>
        <tissue evidence="2">Leaf</tissue>
    </source>
</reference>
<accession>A0A6L5BAN9</accession>
<gene>
    <name evidence="2" type="ORF">AG4045_025309</name>
</gene>
<feature type="non-terminal residue" evidence="2">
    <location>
        <position position="97"/>
    </location>
</feature>
<organism evidence="2 3">
    <name type="scientific">Apium graveolens</name>
    <name type="common">Celery</name>
    <dbReference type="NCBI Taxonomy" id="4045"/>
    <lineage>
        <taxon>Eukaryota</taxon>
        <taxon>Viridiplantae</taxon>
        <taxon>Streptophyta</taxon>
        <taxon>Embryophyta</taxon>
        <taxon>Tracheophyta</taxon>
        <taxon>Spermatophyta</taxon>
        <taxon>Magnoliopsida</taxon>
        <taxon>eudicotyledons</taxon>
        <taxon>Gunneridae</taxon>
        <taxon>Pentapetalae</taxon>
        <taxon>asterids</taxon>
        <taxon>campanulids</taxon>
        <taxon>Apiales</taxon>
        <taxon>Apiaceae</taxon>
        <taxon>Apioideae</taxon>
        <taxon>apioid superclade</taxon>
        <taxon>Apieae</taxon>
        <taxon>Apium</taxon>
    </lineage>
</organism>
<proteinExistence type="predicted"/>
<comment type="caution">
    <text evidence="2">The sequence shown here is derived from an EMBL/GenBank/DDBJ whole genome shotgun (WGS) entry which is preliminary data.</text>
</comment>
<evidence type="ECO:0000313" key="2">
    <source>
        <dbReference type="EMBL" id="KAF1001907.1"/>
    </source>
</evidence>
<feature type="compositionally biased region" description="Low complexity" evidence="1">
    <location>
        <begin position="16"/>
        <end position="28"/>
    </location>
</feature>
<name>A0A6L5BAN9_APIGR</name>
<keyword evidence="3" id="KW-1185">Reference proteome</keyword>
<sequence>MVFCMFSSVSHRTGDSNKVNNSVPSSPSTLENEKKLETLKAGSLSASECRRSDMNQKVDDKVDDKLELAHPVLENKVAQKATTLTAVGGHEEIDHSK</sequence>
<dbReference type="AlphaFoldDB" id="A0A6L5BAN9"/>
<dbReference type="EMBL" id="WRXP01002118">
    <property type="protein sequence ID" value="KAF1001907.1"/>
    <property type="molecule type" value="Genomic_DNA"/>
</dbReference>
<protein>
    <submittedName>
        <fullName evidence="2">Uncharacterized protein</fullName>
    </submittedName>
</protein>
<evidence type="ECO:0000313" key="3">
    <source>
        <dbReference type="Proteomes" id="UP000593563"/>
    </source>
</evidence>
<evidence type="ECO:0000256" key="1">
    <source>
        <dbReference type="SAM" id="MobiDB-lite"/>
    </source>
</evidence>
<feature type="region of interest" description="Disordered" evidence="1">
    <location>
        <begin position="7"/>
        <end position="33"/>
    </location>
</feature>
<dbReference type="Proteomes" id="UP000593563">
    <property type="component" value="Unassembled WGS sequence"/>
</dbReference>